<dbReference type="InterPro" id="IPR018790">
    <property type="entry name" value="DUF2358"/>
</dbReference>
<dbReference type="AlphaFoldDB" id="A0A2G4T1I9"/>
<gene>
    <name evidence="1" type="ORF">RHIMIDRAFT_235657</name>
</gene>
<name>A0A2G4T1I9_RHIZD</name>
<dbReference type="GeneID" id="35439380"/>
<dbReference type="PANTHER" id="PTHR31094:SF2">
    <property type="entry name" value="RIKEN CDNA 2310061I04 GENE"/>
    <property type="match status" value="1"/>
</dbReference>
<evidence type="ECO:0000313" key="2">
    <source>
        <dbReference type="Proteomes" id="UP000242254"/>
    </source>
</evidence>
<keyword evidence="2" id="KW-1185">Reference proteome</keyword>
<dbReference type="Proteomes" id="UP000242254">
    <property type="component" value="Unassembled WGS sequence"/>
</dbReference>
<dbReference type="Pfam" id="PF10184">
    <property type="entry name" value="DUF2358"/>
    <property type="match status" value="1"/>
</dbReference>
<proteinExistence type="predicted"/>
<organism evidence="1 2">
    <name type="scientific">Rhizopus microsporus ATCC 52813</name>
    <dbReference type="NCBI Taxonomy" id="1340429"/>
    <lineage>
        <taxon>Eukaryota</taxon>
        <taxon>Fungi</taxon>
        <taxon>Fungi incertae sedis</taxon>
        <taxon>Mucoromycota</taxon>
        <taxon>Mucoromycotina</taxon>
        <taxon>Mucoromycetes</taxon>
        <taxon>Mucorales</taxon>
        <taxon>Mucorineae</taxon>
        <taxon>Rhizopodaceae</taxon>
        <taxon>Rhizopus</taxon>
    </lineage>
</organism>
<dbReference type="RefSeq" id="XP_023468608.1">
    <property type="nucleotide sequence ID" value="XM_023608390.1"/>
</dbReference>
<protein>
    <submittedName>
        <fullName evidence="1">Uncharacterized protein</fullName>
    </submittedName>
</protein>
<dbReference type="PANTHER" id="PTHR31094">
    <property type="entry name" value="RIKEN CDNA 2310061I04 GENE"/>
    <property type="match status" value="1"/>
</dbReference>
<accession>A0A2G4T1I9</accession>
<reference evidence="1 2" key="1">
    <citation type="journal article" date="2016" name="Proc. Natl. Acad. Sci. U.S.A.">
        <title>Lipid metabolic changes in an early divergent fungus govern the establishment of a mutualistic symbiosis with endobacteria.</title>
        <authorList>
            <person name="Lastovetsky O.A."/>
            <person name="Gaspar M.L."/>
            <person name="Mondo S.J."/>
            <person name="LaButti K.M."/>
            <person name="Sandor L."/>
            <person name="Grigoriev I.V."/>
            <person name="Henry S.A."/>
            <person name="Pawlowska T.E."/>
        </authorList>
    </citation>
    <scope>NUCLEOTIDE SEQUENCE [LARGE SCALE GENOMIC DNA]</scope>
    <source>
        <strain evidence="1 2">ATCC 52813</strain>
    </source>
</reference>
<dbReference type="STRING" id="1340429.A0A2G4T1I9"/>
<dbReference type="EMBL" id="KZ303845">
    <property type="protein sequence ID" value="PHZ14900.1"/>
    <property type="molecule type" value="Genomic_DNA"/>
</dbReference>
<sequence>MLAIATLQDDLPNFFQKGFSDHSIYSPNIILSDPHYTKLSIHGRTAYIGIAQMLRWSTSLYFDDISVEITKMRVLPNVPDIHDLDDQDLYFSSIRDAENDARAPGIVKRLEVRWRLEGKKRSLIFQHETTRHIEGVFIYKFDHLGYIGEHRIQTIIPPPSRRTLLLHSLGVRFRSLWWDQGKRSPVLDPGF</sequence>
<evidence type="ECO:0000313" key="1">
    <source>
        <dbReference type="EMBL" id="PHZ14900.1"/>
    </source>
</evidence>